<evidence type="ECO:0000313" key="2">
    <source>
        <dbReference type="EMBL" id="CAH1253608.1"/>
    </source>
</evidence>
<evidence type="ECO:0000313" key="3">
    <source>
        <dbReference type="Proteomes" id="UP000838412"/>
    </source>
</evidence>
<accession>A0A8J9ZH77</accession>
<organism evidence="2 3">
    <name type="scientific">Branchiostoma lanceolatum</name>
    <name type="common">Common lancelet</name>
    <name type="synonym">Amphioxus lanceolatum</name>
    <dbReference type="NCBI Taxonomy" id="7740"/>
    <lineage>
        <taxon>Eukaryota</taxon>
        <taxon>Metazoa</taxon>
        <taxon>Chordata</taxon>
        <taxon>Cephalochordata</taxon>
        <taxon>Leptocardii</taxon>
        <taxon>Amphioxiformes</taxon>
        <taxon>Branchiostomatidae</taxon>
        <taxon>Branchiostoma</taxon>
    </lineage>
</organism>
<sequence length="76" mass="8676">MSTTTELADDKENVETDKVKRPTKRRSDDGGHQRLTNSKAWSSASRMSRRTTQGNDFGSTRHTAPPAHHRRPCRRD</sequence>
<dbReference type="Proteomes" id="UP000838412">
    <property type="component" value="Chromosome 2"/>
</dbReference>
<reference evidence="2" key="1">
    <citation type="submission" date="2022-01" db="EMBL/GenBank/DDBJ databases">
        <authorList>
            <person name="Braso-Vives M."/>
        </authorList>
    </citation>
    <scope>NUCLEOTIDE SEQUENCE</scope>
</reference>
<proteinExistence type="predicted"/>
<gene>
    <name evidence="2" type="primary">Hypp1206</name>
    <name evidence="2" type="ORF">BLAG_LOCUS13317</name>
</gene>
<evidence type="ECO:0000256" key="1">
    <source>
        <dbReference type="SAM" id="MobiDB-lite"/>
    </source>
</evidence>
<protein>
    <submittedName>
        <fullName evidence="2">Hypp1206 protein</fullName>
    </submittedName>
</protein>
<name>A0A8J9ZH77_BRALA</name>
<dbReference type="AlphaFoldDB" id="A0A8J9ZH77"/>
<feature type="compositionally biased region" description="Basic residues" evidence="1">
    <location>
        <begin position="67"/>
        <end position="76"/>
    </location>
</feature>
<dbReference type="EMBL" id="OV696687">
    <property type="protein sequence ID" value="CAH1253608.1"/>
    <property type="molecule type" value="Genomic_DNA"/>
</dbReference>
<keyword evidence="3" id="KW-1185">Reference proteome</keyword>
<feature type="compositionally biased region" description="Basic and acidic residues" evidence="1">
    <location>
        <begin position="8"/>
        <end position="32"/>
    </location>
</feature>
<feature type="compositionally biased region" description="Polar residues" evidence="1">
    <location>
        <begin position="34"/>
        <end position="58"/>
    </location>
</feature>
<feature type="region of interest" description="Disordered" evidence="1">
    <location>
        <begin position="1"/>
        <end position="76"/>
    </location>
</feature>